<dbReference type="GO" id="GO:0015297">
    <property type="term" value="F:antiporter activity"/>
    <property type="evidence" value="ECO:0007669"/>
    <property type="project" value="InterPro"/>
</dbReference>
<dbReference type="EMBL" id="DWXO01000069">
    <property type="protein sequence ID" value="HJB80693.1"/>
    <property type="molecule type" value="Genomic_DNA"/>
</dbReference>
<keyword evidence="9" id="KW-0046">Antibiotic resistance</keyword>
<keyword evidence="4" id="KW-0813">Transport</keyword>
<feature type="transmembrane region" description="Helical" evidence="10">
    <location>
        <begin position="318"/>
        <end position="338"/>
    </location>
</feature>
<feature type="transmembrane region" description="Helical" evidence="10">
    <location>
        <begin position="53"/>
        <end position="71"/>
    </location>
</feature>
<feature type="transmembrane region" description="Helical" evidence="10">
    <location>
        <begin position="414"/>
        <end position="433"/>
    </location>
</feature>
<evidence type="ECO:0000256" key="1">
    <source>
        <dbReference type="ARBA" id="ARBA00004651"/>
    </source>
</evidence>
<dbReference type="PIRSF" id="PIRSF006603">
    <property type="entry name" value="DinF"/>
    <property type="match status" value="1"/>
</dbReference>
<evidence type="ECO:0000256" key="9">
    <source>
        <dbReference type="ARBA" id="ARBA00023251"/>
    </source>
</evidence>
<dbReference type="PANTHER" id="PTHR43823">
    <property type="entry name" value="SPORULATION PROTEIN YKVU"/>
    <property type="match status" value="1"/>
</dbReference>
<dbReference type="AlphaFoldDB" id="A0A9D2MP38"/>
<feature type="transmembrane region" description="Helical" evidence="10">
    <location>
        <begin position="134"/>
        <end position="151"/>
    </location>
</feature>
<evidence type="ECO:0000313" key="12">
    <source>
        <dbReference type="Proteomes" id="UP000823921"/>
    </source>
</evidence>
<evidence type="ECO:0000256" key="2">
    <source>
        <dbReference type="ARBA" id="ARBA00008417"/>
    </source>
</evidence>
<feature type="transmembrane region" description="Helical" evidence="10">
    <location>
        <begin position="234"/>
        <end position="258"/>
    </location>
</feature>
<dbReference type="InterPro" id="IPR051327">
    <property type="entry name" value="MATE_MepA_subfamily"/>
</dbReference>
<evidence type="ECO:0000256" key="5">
    <source>
        <dbReference type="ARBA" id="ARBA00022475"/>
    </source>
</evidence>
<gene>
    <name evidence="11" type="ORF">H9712_06890</name>
</gene>
<reference evidence="11" key="2">
    <citation type="submission" date="2021-04" db="EMBL/GenBank/DDBJ databases">
        <authorList>
            <person name="Gilroy R."/>
        </authorList>
    </citation>
    <scope>NUCLEOTIDE SEQUENCE</scope>
    <source>
        <strain evidence="11">CHK192-8294</strain>
    </source>
</reference>
<evidence type="ECO:0000313" key="11">
    <source>
        <dbReference type="EMBL" id="HJB80693.1"/>
    </source>
</evidence>
<comment type="subcellular location">
    <subcellularLocation>
        <location evidence="1">Cell membrane</location>
        <topology evidence="1">Multi-pass membrane protein</topology>
    </subcellularLocation>
</comment>
<evidence type="ECO:0000256" key="7">
    <source>
        <dbReference type="ARBA" id="ARBA00022989"/>
    </source>
</evidence>
<evidence type="ECO:0000256" key="8">
    <source>
        <dbReference type="ARBA" id="ARBA00023136"/>
    </source>
</evidence>
<dbReference type="CDD" id="cd13143">
    <property type="entry name" value="MATE_MepA_like"/>
    <property type="match status" value="1"/>
</dbReference>
<dbReference type="Proteomes" id="UP000823921">
    <property type="component" value="Unassembled WGS sequence"/>
</dbReference>
<evidence type="ECO:0000256" key="10">
    <source>
        <dbReference type="SAM" id="Phobius"/>
    </source>
</evidence>
<sequence length="446" mass="47025">MKNRLDQDFTLGGLLRFALPTTIMMLVTSLYTIVDGVLTSRLVGENALAAINIAYPAVSIVLAVGIMLGTGGSAVVSHRMGAGDLEGARRTFGFLAVTAVCAGVFFALLAVLGAEPLARLLGASDLLLDDAACYLRILLMFSPMAMLQLLFESFFVAAGKPGLGLGLTIAAGVTNGVLDWLYMGPLQMGIAGAAVATVTGYCIPAVCGVLFFLTRKEGLRFARPRPNWPLLGRACFNGSSEMVTNLSTAVTTFCFNAIMMELLGEPGVSAITIVLYAQFLLVALFLGFSMGVAPVFSFNQGAERYDRLRATFRHCTRFILCAAVGILAAALLLAPVIVGVFSPAGTQVNALALEGFHLFAPTFLLAGINIFASALFTALSDGRTSALISFARTFGFLMAGLLLLPRIIGVTGVWIAVPVAEAVSCLLSIGFLWHYRTKFGYGAIPA</sequence>
<dbReference type="PANTHER" id="PTHR43823:SF3">
    <property type="entry name" value="MULTIDRUG EXPORT PROTEIN MEPA"/>
    <property type="match status" value="1"/>
</dbReference>
<evidence type="ECO:0000256" key="3">
    <source>
        <dbReference type="ARBA" id="ARBA00022106"/>
    </source>
</evidence>
<dbReference type="GO" id="GO:0005886">
    <property type="term" value="C:plasma membrane"/>
    <property type="evidence" value="ECO:0007669"/>
    <property type="project" value="UniProtKB-SubCell"/>
</dbReference>
<dbReference type="InterPro" id="IPR002528">
    <property type="entry name" value="MATE_fam"/>
</dbReference>
<organism evidence="11 12">
    <name type="scientific">Candidatus Flavonifractor intestinigallinarum</name>
    <dbReference type="NCBI Taxonomy" id="2838586"/>
    <lineage>
        <taxon>Bacteria</taxon>
        <taxon>Bacillati</taxon>
        <taxon>Bacillota</taxon>
        <taxon>Clostridia</taxon>
        <taxon>Eubacteriales</taxon>
        <taxon>Oscillospiraceae</taxon>
        <taxon>Flavonifractor</taxon>
    </lineage>
</organism>
<name>A0A9D2MP38_9FIRM</name>
<evidence type="ECO:0000256" key="6">
    <source>
        <dbReference type="ARBA" id="ARBA00022692"/>
    </source>
</evidence>
<dbReference type="InterPro" id="IPR045070">
    <property type="entry name" value="MATE_MepA-like"/>
</dbReference>
<dbReference type="Pfam" id="PF01554">
    <property type="entry name" value="MatE"/>
    <property type="match status" value="2"/>
</dbReference>
<feature type="transmembrane region" description="Helical" evidence="10">
    <location>
        <begin position="189"/>
        <end position="213"/>
    </location>
</feature>
<comment type="similarity">
    <text evidence="2">Belongs to the multi antimicrobial extrusion (MATE) (TC 2.A.66.1) family. MepA subfamily.</text>
</comment>
<proteinExistence type="inferred from homology"/>
<dbReference type="GO" id="GO:0046677">
    <property type="term" value="P:response to antibiotic"/>
    <property type="evidence" value="ECO:0007669"/>
    <property type="project" value="UniProtKB-KW"/>
</dbReference>
<comment type="caution">
    <text evidence="11">The sequence shown here is derived from an EMBL/GenBank/DDBJ whole genome shotgun (WGS) entry which is preliminary data.</text>
</comment>
<feature type="transmembrane region" description="Helical" evidence="10">
    <location>
        <begin position="270"/>
        <end position="297"/>
    </location>
</feature>
<feature type="transmembrane region" description="Helical" evidence="10">
    <location>
        <begin position="358"/>
        <end position="379"/>
    </location>
</feature>
<dbReference type="GO" id="GO:0042910">
    <property type="term" value="F:xenobiotic transmembrane transporter activity"/>
    <property type="evidence" value="ECO:0007669"/>
    <property type="project" value="InterPro"/>
</dbReference>
<dbReference type="InterPro" id="IPR048279">
    <property type="entry name" value="MdtK-like"/>
</dbReference>
<feature type="transmembrane region" description="Helical" evidence="10">
    <location>
        <begin position="12"/>
        <end position="33"/>
    </location>
</feature>
<keyword evidence="7 10" id="KW-1133">Transmembrane helix</keyword>
<feature type="transmembrane region" description="Helical" evidence="10">
    <location>
        <begin position="386"/>
        <end position="408"/>
    </location>
</feature>
<feature type="transmembrane region" description="Helical" evidence="10">
    <location>
        <begin position="163"/>
        <end position="183"/>
    </location>
</feature>
<protein>
    <recommendedName>
        <fullName evidence="3">Multidrug export protein MepA</fullName>
    </recommendedName>
</protein>
<reference evidence="11" key="1">
    <citation type="journal article" date="2021" name="PeerJ">
        <title>Extensive microbial diversity within the chicken gut microbiome revealed by metagenomics and culture.</title>
        <authorList>
            <person name="Gilroy R."/>
            <person name="Ravi A."/>
            <person name="Getino M."/>
            <person name="Pursley I."/>
            <person name="Horton D.L."/>
            <person name="Alikhan N.F."/>
            <person name="Baker D."/>
            <person name="Gharbi K."/>
            <person name="Hall N."/>
            <person name="Watson M."/>
            <person name="Adriaenssens E.M."/>
            <person name="Foster-Nyarko E."/>
            <person name="Jarju S."/>
            <person name="Secka A."/>
            <person name="Antonio M."/>
            <person name="Oren A."/>
            <person name="Chaudhuri R.R."/>
            <person name="La Ragione R."/>
            <person name="Hildebrand F."/>
            <person name="Pallen M.J."/>
        </authorList>
    </citation>
    <scope>NUCLEOTIDE SEQUENCE</scope>
    <source>
        <strain evidence="11">CHK192-8294</strain>
    </source>
</reference>
<evidence type="ECO:0000256" key="4">
    <source>
        <dbReference type="ARBA" id="ARBA00022448"/>
    </source>
</evidence>
<feature type="transmembrane region" description="Helical" evidence="10">
    <location>
        <begin position="92"/>
        <end position="114"/>
    </location>
</feature>
<keyword evidence="6 10" id="KW-0812">Transmembrane</keyword>
<accession>A0A9D2MP38</accession>
<keyword evidence="5" id="KW-1003">Cell membrane</keyword>
<keyword evidence="8 10" id="KW-0472">Membrane</keyword>